<dbReference type="CDD" id="cd08807">
    <property type="entry name" value="CARD_CARD10_CARMA3"/>
    <property type="match status" value="1"/>
</dbReference>
<dbReference type="GO" id="GO:0042981">
    <property type="term" value="P:regulation of apoptotic process"/>
    <property type="evidence" value="ECO:0007669"/>
    <property type="project" value="InterPro"/>
</dbReference>
<dbReference type="InterPro" id="IPR042140">
    <property type="entry name" value="CARD_CARD10"/>
</dbReference>
<dbReference type="Gene3D" id="3.40.50.300">
    <property type="entry name" value="P-loop containing nucleotide triphosphate hydrolases"/>
    <property type="match status" value="1"/>
</dbReference>
<dbReference type="FunFam" id="1.10.533.10:FF:000003">
    <property type="entry name" value="Caspase recruitment domain family, member 11"/>
    <property type="match status" value="1"/>
</dbReference>
<feature type="coiled-coil region" evidence="6">
    <location>
        <begin position="192"/>
        <end position="243"/>
    </location>
</feature>
<name>A0A4W2II04_BOBOX</name>
<feature type="region of interest" description="Disordered" evidence="7">
    <location>
        <begin position="621"/>
        <end position="657"/>
    </location>
</feature>
<dbReference type="GO" id="GO:0050700">
    <property type="term" value="F:CARD domain binding"/>
    <property type="evidence" value="ECO:0007669"/>
    <property type="project" value="TreeGrafter"/>
</dbReference>
<dbReference type="InterPro" id="IPR027417">
    <property type="entry name" value="P-loop_NTPase"/>
</dbReference>
<feature type="compositionally biased region" description="Gly residues" evidence="7">
    <location>
        <begin position="1"/>
        <end position="19"/>
    </location>
</feature>
<dbReference type="SUPFAM" id="SSF47986">
    <property type="entry name" value="DEATH domain"/>
    <property type="match status" value="1"/>
</dbReference>
<dbReference type="FunFam" id="2.30.30.40:FF:000143">
    <property type="entry name" value="Caspase recruitment domain family member 10"/>
    <property type="match status" value="1"/>
</dbReference>
<sequence length="1015" mass="113185">MWGGPGSPVGGGAGGGAGGAADPAPLRRRSRRPSADPGVRGCSGVRDPEDAAMPGGAEAGEAEEEAGAGSGSEAEEDALWERIEGVRHRLTRTLNPAKLTPYLRQCRVIDEQDEEEVLSTYRFPCRVNRTGRLMDILRCRGKRGYEAFLEALEFYYPEHFTLLTGREPAQRCSMILDEEGPEGLTQFLMTEVRRLREARKSQLQREQQLQARGRVLEEERAGLEQRLREQQQAQERCQRLREDWEAGSLELLRLKDENYMIAMRLAQLSEEKNSAVLRSRDLQLAEASRPGAPGSERILLDILEHDWREAQDSRQELCQKLHAVQGELQWAEELRDKYLQEMEDLRLKHRTLQKDCDLYKHRMATVLAQLEEIEKERDQAIQSRDRIQLQYSQSLIEKDQYRKQVRGLEVERDELLTALTSLEGAKALLEVQLQRVQGGPHLKACASSHSLCSNLSSTWSLSEFPSPLGGPEAAGEAPVMGGPEPHTSEEATDNEKEINRLSILPFPPSAGSILRRQREEDPAPPKRSFSSMSDITGSVTLKPWSPGLSSSSSSDSVWPLGKPDSLLARGCGLDLFNRSLAIRVSGWNPPGGPEPQDKGPDSLSFLGDSWSGAVVRRVLSGPGSARVEPREPRAEAAGLEGAGLEGEAQQRTLPRKQTSTLPLMDFKACQSFHEALDAWVREPGAEPFYIRANLTLPERADPHALCVRAQEILRLVDPAYKRRQEWFCTRVDPLTLRDLDRGTVPNYQRAQQLLEVQEKCLPSSRHRGPRSNLKKRALDQLRLVKPKHVGSPPGDSPEQLLLEPCSEPERSLKPYSLVRPLLVSALRPVVLLPECLAPRLIRNLLDLPSSRLDFQVCPAESLSGEEQCTLSAPGAPKARPAAPSLGSRIRAIQESVGKKHCLLELGARGVRELVQNEIYPIVIHVEVTEKNVREVRGLLGRPGWRDSELLRQCRGSEHVLWGLPCSWVQVPAHEWSHSEELAKVVRGRILQEQARLVWVERSSTRGGGSSSSSEA</sequence>
<dbReference type="Gene3D" id="1.10.533.10">
    <property type="entry name" value="Death Domain, Fas"/>
    <property type="match status" value="1"/>
</dbReference>
<evidence type="ECO:0000256" key="5">
    <source>
        <dbReference type="ARBA" id="ARBA00067935"/>
    </source>
</evidence>
<evidence type="ECO:0000256" key="2">
    <source>
        <dbReference type="ARBA" id="ARBA00023054"/>
    </source>
</evidence>
<dbReference type="InterPro" id="IPR001315">
    <property type="entry name" value="CARD"/>
</dbReference>
<evidence type="ECO:0000256" key="3">
    <source>
        <dbReference type="ARBA" id="ARBA00056468"/>
    </source>
</evidence>
<keyword evidence="2 6" id="KW-0175">Coiled coil</keyword>
<feature type="domain" description="CARD" evidence="8">
    <location>
        <begin position="75"/>
        <end position="167"/>
    </location>
</feature>
<evidence type="ECO:0000313" key="10">
    <source>
        <dbReference type="Proteomes" id="UP000429181"/>
    </source>
</evidence>
<reference evidence="9" key="2">
    <citation type="submission" date="2025-08" db="UniProtKB">
        <authorList>
            <consortium name="Ensembl"/>
        </authorList>
    </citation>
    <scope>IDENTIFICATION</scope>
</reference>
<dbReference type="Pfam" id="PF00619">
    <property type="entry name" value="CARD"/>
    <property type="match status" value="1"/>
</dbReference>
<dbReference type="GeneTree" id="ENSGT00940000157763"/>
<dbReference type="PROSITE" id="PS50209">
    <property type="entry name" value="CARD"/>
    <property type="match status" value="1"/>
</dbReference>
<dbReference type="Ensembl" id="ENSBIXT00005052093.1">
    <property type="protein sequence ID" value="ENSBIXP00005042973.1"/>
    <property type="gene ID" value="ENSBIXG00005026728.1"/>
</dbReference>
<dbReference type="Gene3D" id="2.30.30.40">
    <property type="entry name" value="SH3 Domains"/>
    <property type="match status" value="1"/>
</dbReference>
<comment type="function">
    <text evidence="3">Scaffold protein that plays an important role in mediating the activation of NF-kappa-B via BCL10 or EGFR.</text>
</comment>
<organism evidence="9 10">
    <name type="scientific">Bos indicus x Bos taurus</name>
    <name type="common">Hybrid cattle</name>
    <dbReference type="NCBI Taxonomy" id="30522"/>
    <lineage>
        <taxon>Eukaryota</taxon>
        <taxon>Metazoa</taxon>
        <taxon>Chordata</taxon>
        <taxon>Craniata</taxon>
        <taxon>Vertebrata</taxon>
        <taxon>Euteleostomi</taxon>
        <taxon>Mammalia</taxon>
        <taxon>Eutheria</taxon>
        <taxon>Laurasiatheria</taxon>
        <taxon>Artiodactyla</taxon>
        <taxon>Ruminantia</taxon>
        <taxon>Pecora</taxon>
        <taxon>Bovidae</taxon>
        <taxon>Bovinae</taxon>
        <taxon>Bos</taxon>
    </lineage>
</organism>
<dbReference type="PANTHER" id="PTHR14559">
    <property type="entry name" value="CASPASE RECRUITMENT DOMAIN FAMILY"/>
    <property type="match status" value="1"/>
</dbReference>
<feature type="coiled-coil region" evidence="6">
    <location>
        <begin position="328"/>
        <end position="418"/>
    </location>
</feature>
<evidence type="ECO:0000313" key="9">
    <source>
        <dbReference type="Ensembl" id="ENSBIXP00005042973.1"/>
    </source>
</evidence>
<evidence type="ECO:0000256" key="6">
    <source>
        <dbReference type="SAM" id="Coils"/>
    </source>
</evidence>
<feature type="compositionally biased region" description="Basic and acidic residues" evidence="7">
    <location>
        <begin position="486"/>
        <end position="499"/>
    </location>
</feature>
<gene>
    <name evidence="9" type="primary">CARD10</name>
</gene>
<proteinExistence type="predicted"/>
<dbReference type="PANTHER" id="PTHR14559:SF12">
    <property type="entry name" value="CASPASE RECRUITMENT DOMAIN-CONTAINING PROTEIN 10"/>
    <property type="match status" value="1"/>
</dbReference>
<protein>
    <recommendedName>
        <fullName evidence="5">Caspase recruitment domain-containing protein 10</fullName>
    </recommendedName>
</protein>
<dbReference type="GO" id="GO:0005737">
    <property type="term" value="C:cytoplasm"/>
    <property type="evidence" value="ECO:0007669"/>
    <property type="project" value="TreeGrafter"/>
</dbReference>
<dbReference type="FunFam" id="3.40.50.300:FF:000867">
    <property type="entry name" value="Caspase recruitment domain family member 10"/>
    <property type="match status" value="1"/>
</dbReference>
<dbReference type="InterPro" id="IPR011029">
    <property type="entry name" value="DEATH-like_dom_sf"/>
</dbReference>
<evidence type="ECO:0000256" key="1">
    <source>
        <dbReference type="ARBA" id="ARBA00022553"/>
    </source>
</evidence>
<reference evidence="9 10" key="1">
    <citation type="submission" date="2018-11" db="EMBL/GenBank/DDBJ databases">
        <title>Haplotype-resolved cattle genomes.</title>
        <authorList>
            <person name="Low W.Y."/>
            <person name="Tearle R."/>
            <person name="Bickhart D.M."/>
            <person name="Rosen B.D."/>
            <person name="Koren S."/>
            <person name="Rhie A."/>
            <person name="Hiendleder S."/>
            <person name="Phillippy A.M."/>
            <person name="Smith T.P.L."/>
            <person name="Williams J.L."/>
        </authorList>
    </citation>
    <scope>NUCLEOTIDE SEQUENCE [LARGE SCALE GENOMIC DNA]</scope>
</reference>
<accession>A0A4W2II04</accession>
<dbReference type="Proteomes" id="UP000429181">
    <property type="component" value="Chromosome 5"/>
</dbReference>
<evidence type="ECO:0000259" key="8">
    <source>
        <dbReference type="PROSITE" id="PS50209"/>
    </source>
</evidence>
<feature type="region of interest" description="Disordered" evidence="7">
    <location>
        <begin position="463"/>
        <end position="535"/>
    </location>
</feature>
<comment type="subunit">
    <text evidence="4">CARD10 and BCL10 bind to each other by CARD-CARD interaction. They both participate in a complex with MALT1, where MALT1 binds to BCL10. Interacts with TMEM43; this interaction is essential for EGFR-mediated NF-kappa-B activation.</text>
</comment>
<keyword evidence="1" id="KW-0597">Phosphoprotein</keyword>
<evidence type="ECO:0000256" key="7">
    <source>
        <dbReference type="SAM" id="MobiDB-lite"/>
    </source>
</evidence>
<evidence type="ECO:0000256" key="4">
    <source>
        <dbReference type="ARBA" id="ARBA00062203"/>
    </source>
</evidence>
<dbReference type="AlphaFoldDB" id="A0A4W2II04"/>
<feature type="region of interest" description="Disordered" evidence="7">
    <location>
        <begin position="1"/>
        <end position="75"/>
    </location>
</feature>